<dbReference type="InterPro" id="IPR007398">
    <property type="entry name" value="BioG"/>
</dbReference>
<dbReference type="EMBL" id="CP042909">
    <property type="protein sequence ID" value="QJA05447.1"/>
    <property type="molecule type" value="Genomic_DNA"/>
</dbReference>
<protein>
    <submittedName>
        <fullName evidence="1">DUF452 family protein</fullName>
    </submittedName>
</protein>
<dbReference type="Pfam" id="PF04301">
    <property type="entry name" value="BioG"/>
    <property type="match status" value="1"/>
</dbReference>
<evidence type="ECO:0000313" key="2">
    <source>
        <dbReference type="Proteomes" id="UP000501253"/>
    </source>
</evidence>
<dbReference type="InterPro" id="IPR029058">
    <property type="entry name" value="AB_hydrolase_fold"/>
</dbReference>
<dbReference type="Proteomes" id="UP000501253">
    <property type="component" value="Chromosome"/>
</dbReference>
<sequence length="228" mass="26550">MKLELLGDPGAEELLVFFVGWGMDARPFEALVPEGLRVALLFDYRHPELPPLPRARRIKVLAWSLGVRMALECLAQISAEAALLVAGTGAFAHPRWGIDPRLVRLTLEGLKREGEGVRTRFFERMFAQRQECERFFKGRPARQLPEVIEELERALTLPPLFPRNLPRKIPMMALIPEKDRIFPPQAQQRFWTAEGIPFIFLDRGHFPFYALRDLREFWRTYTHDMFKP</sequence>
<name>A0A6H1WQF0_9BACT</name>
<evidence type="ECO:0000313" key="1">
    <source>
        <dbReference type="EMBL" id="QJA05447.1"/>
    </source>
</evidence>
<dbReference type="SUPFAM" id="SSF53474">
    <property type="entry name" value="alpha/beta-Hydrolases"/>
    <property type="match status" value="1"/>
</dbReference>
<gene>
    <name evidence="1" type="ORF">FVE67_00975</name>
</gene>
<reference evidence="1 2" key="1">
    <citation type="submission" date="2019-08" db="EMBL/GenBank/DDBJ databases">
        <title>Complete genome sequence of Thermosulfurimonas marina SU872T, an anaerobic thermophilic chemolithoautotrophic bacterium isolated from a shallow marine hydrothermal vent.</title>
        <authorList>
            <person name="Allioux M."/>
            <person name="Jebbar M."/>
            <person name="Slobodkina G."/>
            <person name="Slobodkin A."/>
            <person name="Moalic Y."/>
            <person name="Frolova A."/>
            <person name="Shao Z."/>
            <person name="Alain K."/>
        </authorList>
    </citation>
    <scope>NUCLEOTIDE SEQUENCE [LARGE SCALE GENOMIC DNA]</scope>
    <source>
        <strain evidence="1 2">SU872</strain>
    </source>
</reference>
<organism evidence="1 2">
    <name type="scientific">Thermosulfurimonas marina</name>
    <dbReference type="NCBI Taxonomy" id="2047767"/>
    <lineage>
        <taxon>Bacteria</taxon>
        <taxon>Pseudomonadati</taxon>
        <taxon>Thermodesulfobacteriota</taxon>
        <taxon>Thermodesulfobacteria</taxon>
        <taxon>Thermodesulfobacteriales</taxon>
        <taxon>Thermodesulfobacteriaceae</taxon>
        <taxon>Thermosulfurimonas</taxon>
    </lineage>
</organism>
<dbReference type="KEGG" id="tmai:FVE67_00975"/>
<dbReference type="RefSeq" id="WP_168718812.1">
    <property type="nucleotide sequence ID" value="NZ_CP042909.1"/>
</dbReference>
<dbReference type="AlphaFoldDB" id="A0A6H1WQF0"/>
<accession>A0A6H1WQF0</accession>
<proteinExistence type="predicted"/>
<keyword evidence="2" id="KW-1185">Reference proteome</keyword>
<dbReference type="Gene3D" id="3.40.50.1820">
    <property type="entry name" value="alpha/beta hydrolase"/>
    <property type="match status" value="1"/>
</dbReference>